<gene>
    <name evidence="2" type="ORF">PHYPA_010632</name>
</gene>
<dbReference type="AlphaFoldDB" id="A0A2K1KCD7"/>
<dbReference type="EnsemblPlants" id="Pp3c7_20740V3.1">
    <property type="protein sequence ID" value="Pp3c7_20740V3.1"/>
    <property type="gene ID" value="Pp3c7_20740"/>
</dbReference>
<feature type="compositionally biased region" description="Basic and acidic residues" evidence="1">
    <location>
        <begin position="18"/>
        <end position="28"/>
    </location>
</feature>
<sequence length="28" mass="3263">MDNAAEPQQRRRVFLGSQDHRHIVANES</sequence>
<organism evidence="2">
    <name type="scientific">Physcomitrium patens</name>
    <name type="common">Spreading-leaved earth moss</name>
    <name type="synonym">Physcomitrella patens</name>
    <dbReference type="NCBI Taxonomy" id="3218"/>
    <lineage>
        <taxon>Eukaryota</taxon>
        <taxon>Viridiplantae</taxon>
        <taxon>Streptophyta</taxon>
        <taxon>Embryophyta</taxon>
        <taxon>Bryophyta</taxon>
        <taxon>Bryophytina</taxon>
        <taxon>Bryopsida</taxon>
        <taxon>Funariidae</taxon>
        <taxon>Funariales</taxon>
        <taxon>Funariaceae</taxon>
        <taxon>Physcomitrium</taxon>
    </lineage>
</organism>
<reference evidence="3" key="3">
    <citation type="submission" date="2020-12" db="UniProtKB">
        <authorList>
            <consortium name="EnsemblPlants"/>
        </authorList>
    </citation>
    <scope>IDENTIFICATION</scope>
</reference>
<reference evidence="2 4" key="1">
    <citation type="journal article" date="2008" name="Science">
        <title>The Physcomitrella genome reveals evolutionary insights into the conquest of land by plants.</title>
        <authorList>
            <person name="Rensing S."/>
            <person name="Lang D."/>
            <person name="Zimmer A."/>
            <person name="Terry A."/>
            <person name="Salamov A."/>
            <person name="Shapiro H."/>
            <person name="Nishiyama T."/>
            <person name="Perroud P.-F."/>
            <person name="Lindquist E."/>
            <person name="Kamisugi Y."/>
            <person name="Tanahashi T."/>
            <person name="Sakakibara K."/>
            <person name="Fujita T."/>
            <person name="Oishi K."/>
            <person name="Shin-I T."/>
            <person name="Kuroki Y."/>
            <person name="Toyoda A."/>
            <person name="Suzuki Y."/>
            <person name="Hashimoto A."/>
            <person name="Yamaguchi K."/>
            <person name="Sugano A."/>
            <person name="Kohara Y."/>
            <person name="Fujiyama A."/>
            <person name="Anterola A."/>
            <person name="Aoki S."/>
            <person name="Ashton N."/>
            <person name="Barbazuk W.B."/>
            <person name="Barker E."/>
            <person name="Bennetzen J."/>
            <person name="Bezanilla M."/>
            <person name="Blankenship R."/>
            <person name="Cho S.H."/>
            <person name="Dutcher S."/>
            <person name="Estelle M."/>
            <person name="Fawcett J.A."/>
            <person name="Gundlach H."/>
            <person name="Hanada K."/>
            <person name="Heyl A."/>
            <person name="Hicks K.A."/>
            <person name="Hugh J."/>
            <person name="Lohr M."/>
            <person name="Mayer K."/>
            <person name="Melkozernov A."/>
            <person name="Murata T."/>
            <person name="Nelson D."/>
            <person name="Pils B."/>
            <person name="Prigge M."/>
            <person name="Reiss B."/>
            <person name="Renner T."/>
            <person name="Rombauts S."/>
            <person name="Rushton P."/>
            <person name="Sanderfoot A."/>
            <person name="Schween G."/>
            <person name="Shiu S.-H."/>
            <person name="Stueber K."/>
            <person name="Theodoulou F.L."/>
            <person name="Tu H."/>
            <person name="Van de Peer Y."/>
            <person name="Verrier P.J."/>
            <person name="Waters E."/>
            <person name="Wood A."/>
            <person name="Yang L."/>
            <person name="Cove D."/>
            <person name="Cuming A."/>
            <person name="Hasebe M."/>
            <person name="Lucas S."/>
            <person name="Mishler D.B."/>
            <person name="Reski R."/>
            <person name="Grigoriev I."/>
            <person name="Quatrano R.S."/>
            <person name="Boore J.L."/>
        </authorList>
    </citation>
    <scope>NUCLEOTIDE SEQUENCE [LARGE SCALE GENOMIC DNA]</scope>
    <source>
        <strain evidence="3 4">cv. Gransden 2004</strain>
    </source>
</reference>
<accession>A0A2K1KCD7</accession>
<protein>
    <submittedName>
        <fullName evidence="2 3">Uncharacterized protein</fullName>
    </submittedName>
</protein>
<evidence type="ECO:0000313" key="4">
    <source>
        <dbReference type="Proteomes" id="UP000006727"/>
    </source>
</evidence>
<evidence type="ECO:0000256" key="1">
    <source>
        <dbReference type="SAM" id="MobiDB-lite"/>
    </source>
</evidence>
<dbReference type="Gramene" id="Pp3c7_20740V3.1">
    <property type="protein sequence ID" value="Pp3c7_20740V3.1"/>
    <property type="gene ID" value="Pp3c7_20740"/>
</dbReference>
<dbReference type="InParanoid" id="A0A2K1KCD7"/>
<keyword evidence="4" id="KW-1185">Reference proteome</keyword>
<proteinExistence type="predicted"/>
<feature type="region of interest" description="Disordered" evidence="1">
    <location>
        <begin position="1"/>
        <end position="28"/>
    </location>
</feature>
<name>A0A2K1KCD7_PHYPA</name>
<evidence type="ECO:0000313" key="3">
    <source>
        <dbReference type="EnsemblPlants" id="Pp3c7_20740V3.1"/>
    </source>
</evidence>
<dbReference type="Proteomes" id="UP000006727">
    <property type="component" value="Chromosome 7"/>
</dbReference>
<dbReference type="EMBL" id="ABEU02000007">
    <property type="protein sequence ID" value="PNR51445.1"/>
    <property type="molecule type" value="Genomic_DNA"/>
</dbReference>
<evidence type="ECO:0000313" key="2">
    <source>
        <dbReference type="EMBL" id="PNR51445.1"/>
    </source>
</evidence>
<reference evidence="2 4" key="2">
    <citation type="journal article" date="2018" name="Plant J.">
        <title>The Physcomitrella patens chromosome-scale assembly reveals moss genome structure and evolution.</title>
        <authorList>
            <person name="Lang D."/>
            <person name="Ullrich K.K."/>
            <person name="Murat F."/>
            <person name="Fuchs J."/>
            <person name="Jenkins J."/>
            <person name="Haas F.B."/>
            <person name="Piednoel M."/>
            <person name="Gundlach H."/>
            <person name="Van Bel M."/>
            <person name="Meyberg R."/>
            <person name="Vives C."/>
            <person name="Morata J."/>
            <person name="Symeonidi A."/>
            <person name="Hiss M."/>
            <person name="Muchero W."/>
            <person name="Kamisugi Y."/>
            <person name="Saleh O."/>
            <person name="Blanc G."/>
            <person name="Decker E.L."/>
            <person name="van Gessel N."/>
            <person name="Grimwood J."/>
            <person name="Hayes R.D."/>
            <person name="Graham S.W."/>
            <person name="Gunter L.E."/>
            <person name="McDaniel S.F."/>
            <person name="Hoernstein S.N.W."/>
            <person name="Larsson A."/>
            <person name="Li F.W."/>
            <person name="Perroud P.F."/>
            <person name="Phillips J."/>
            <person name="Ranjan P."/>
            <person name="Rokshar D.S."/>
            <person name="Rothfels C.J."/>
            <person name="Schneider L."/>
            <person name="Shu S."/>
            <person name="Stevenson D.W."/>
            <person name="Thummler F."/>
            <person name="Tillich M."/>
            <person name="Villarreal Aguilar J.C."/>
            <person name="Widiez T."/>
            <person name="Wong G.K."/>
            <person name="Wymore A."/>
            <person name="Zhang Y."/>
            <person name="Zimmer A.D."/>
            <person name="Quatrano R.S."/>
            <person name="Mayer K.F.X."/>
            <person name="Goodstein D."/>
            <person name="Casacuberta J.M."/>
            <person name="Vandepoele K."/>
            <person name="Reski R."/>
            <person name="Cuming A.C."/>
            <person name="Tuskan G.A."/>
            <person name="Maumus F."/>
            <person name="Salse J."/>
            <person name="Schmutz J."/>
            <person name="Rensing S.A."/>
        </authorList>
    </citation>
    <scope>NUCLEOTIDE SEQUENCE [LARGE SCALE GENOMIC DNA]</scope>
    <source>
        <strain evidence="3 4">cv. Gransden 2004</strain>
    </source>
</reference>